<proteinExistence type="predicted"/>
<feature type="region of interest" description="Disordered" evidence="1">
    <location>
        <begin position="58"/>
        <end position="77"/>
    </location>
</feature>
<dbReference type="AlphaFoldDB" id="A0AAW1M5A1"/>
<keyword evidence="3" id="KW-1185">Reference proteome</keyword>
<dbReference type="Proteomes" id="UP001458880">
    <property type="component" value="Unassembled WGS sequence"/>
</dbReference>
<name>A0AAW1M5A1_POPJA</name>
<reference evidence="2 3" key="1">
    <citation type="journal article" date="2024" name="BMC Genomics">
        <title>De novo assembly and annotation of Popillia japonica's genome with initial clues to its potential as an invasive pest.</title>
        <authorList>
            <person name="Cucini C."/>
            <person name="Boschi S."/>
            <person name="Funari R."/>
            <person name="Cardaioli E."/>
            <person name="Iannotti N."/>
            <person name="Marturano G."/>
            <person name="Paoli F."/>
            <person name="Bruttini M."/>
            <person name="Carapelli A."/>
            <person name="Frati F."/>
            <person name="Nardi F."/>
        </authorList>
    </citation>
    <scope>NUCLEOTIDE SEQUENCE [LARGE SCALE GENOMIC DNA]</scope>
    <source>
        <strain evidence="2">DMR45628</strain>
    </source>
</reference>
<accession>A0AAW1M5A1</accession>
<dbReference type="EMBL" id="JASPKY010000071">
    <property type="protein sequence ID" value="KAK9739729.1"/>
    <property type="molecule type" value="Genomic_DNA"/>
</dbReference>
<gene>
    <name evidence="2" type="ORF">QE152_g8724</name>
</gene>
<evidence type="ECO:0000313" key="2">
    <source>
        <dbReference type="EMBL" id="KAK9739729.1"/>
    </source>
</evidence>
<sequence length="77" mass="8477">MLTDVDTKTVMGKGQVKKNMQNIVNTGGEEESEMLTDVDTKTVMGKGQVKKNMQNIVNTGGEEDEKRKANACKNQKT</sequence>
<comment type="caution">
    <text evidence="2">The sequence shown here is derived from an EMBL/GenBank/DDBJ whole genome shotgun (WGS) entry which is preliminary data.</text>
</comment>
<organism evidence="2 3">
    <name type="scientific">Popillia japonica</name>
    <name type="common">Japanese beetle</name>
    <dbReference type="NCBI Taxonomy" id="7064"/>
    <lineage>
        <taxon>Eukaryota</taxon>
        <taxon>Metazoa</taxon>
        <taxon>Ecdysozoa</taxon>
        <taxon>Arthropoda</taxon>
        <taxon>Hexapoda</taxon>
        <taxon>Insecta</taxon>
        <taxon>Pterygota</taxon>
        <taxon>Neoptera</taxon>
        <taxon>Endopterygota</taxon>
        <taxon>Coleoptera</taxon>
        <taxon>Polyphaga</taxon>
        <taxon>Scarabaeiformia</taxon>
        <taxon>Scarabaeidae</taxon>
        <taxon>Rutelinae</taxon>
        <taxon>Popillia</taxon>
    </lineage>
</organism>
<protein>
    <submittedName>
        <fullName evidence="2">Uncharacterized protein</fullName>
    </submittedName>
</protein>
<evidence type="ECO:0000256" key="1">
    <source>
        <dbReference type="SAM" id="MobiDB-lite"/>
    </source>
</evidence>
<evidence type="ECO:0000313" key="3">
    <source>
        <dbReference type="Proteomes" id="UP001458880"/>
    </source>
</evidence>